<keyword evidence="5" id="KW-0997">Cell inner membrane</keyword>
<keyword evidence="15" id="KW-1185">Reference proteome</keyword>
<name>A0A2K9AQV2_9GAMM</name>
<dbReference type="FunFam" id="1.20.58.340:FF:000004">
    <property type="entry name" value="Magnesium transport protein CorA"/>
    <property type="match status" value="1"/>
</dbReference>
<keyword evidence="6" id="KW-0812">Transmembrane</keyword>
<sequence length="323" mass="37344">MTEKYHPPIVSLHLNRKGGLVSPDLIDTMHSGDTLTWHHINYTSQIAKDWLDQEARVNEVAQDILLRAETRPRFYMEDSFMLMCLRGVNLNPGSHPEDMISIRLWITEDTIISSCNRHSWSISDIKQALEQGAGPKTSGEFISLLVERLAIRVEEFFEEIDVNLDKQEDTLVGLGFDEFYAEISHLRRQSATIKRYLTPQKDALEKLYRSQSPIITRQDLDNIRDDLDKFTRLLEDIELTRERTIVLQEEYLARIAHQQNSRLYVLAIISAIFLPLTFLTGVFGMNVAGLPGLEQESAFMYVSLFCIVIAVALLAWFKYKKWY</sequence>
<evidence type="ECO:0000256" key="1">
    <source>
        <dbReference type="ARBA" id="ARBA00004651"/>
    </source>
</evidence>
<keyword evidence="7" id="KW-0862">Zinc</keyword>
<dbReference type="KEGG" id="kpd:CW740_05800"/>
<dbReference type="InterPro" id="IPR045861">
    <property type="entry name" value="CorA_cytoplasmic_dom"/>
</dbReference>
<evidence type="ECO:0000256" key="12">
    <source>
        <dbReference type="ARBA" id="ARBA00034269"/>
    </source>
</evidence>
<evidence type="ECO:0000256" key="10">
    <source>
        <dbReference type="ARBA" id="ARBA00023065"/>
    </source>
</evidence>
<comment type="similarity">
    <text evidence="2">Belongs to the CorA metal ion transporter (MIT) (TC 1.A.35) family.</text>
</comment>
<dbReference type="GO" id="GO:0050897">
    <property type="term" value="F:cobalt ion binding"/>
    <property type="evidence" value="ECO:0007669"/>
    <property type="project" value="TreeGrafter"/>
</dbReference>
<dbReference type="SUPFAM" id="SSF144083">
    <property type="entry name" value="Magnesium transport protein CorA, transmembrane region"/>
    <property type="match status" value="1"/>
</dbReference>
<gene>
    <name evidence="14" type="ORF">CW740_05800</name>
</gene>
<proteinExistence type="inferred from homology"/>
<dbReference type="EMBL" id="CP025120">
    <property type="protein sequence ID" value="AUD78793.1"/>
    <property type="molecule type" value="Genomic_DNA"/>
</dbReference>
<dbReference type="GO" id="GO:0000287">
    <property type="term" value="F:magnesium ion binding"/>
    <property type="evidence" value="ECO:0007669"/>
    <property type="project" value="TreeGrafter"/>
</dbReference>
<evidence type="ECO:0000256" key="4">
    <source>
        <dbReference type="ARBA" id="ARBA00022475"/>
    </source>
</evidence>
<evidence type="ECO:0000256" key="13">
    <source>
        <dbReference type="ARBA" id="ARBA00045497"/>
    </source>
</evidence>
<organism evidence="14 15">
    <name type="scientific">Kangiella profundi</name>
    <dbReference type="NCBI Taxonomy" id="1561924"/>
    <lineage>
        <taxon>Bacteria</taxon>
        <taxon>Pseudomonadati</taxon>
        <taxon>Pseudomonadota</taxon>
        <taxon>Gammaproteobacteria</taxon>
        <taxon>Kangiellales</taxon>
        <taxon>Kangiellaceae</taxon>
        <taxon>Kangiella</taxon>
    </lineage>
</organism>
<dbReference type="Gene3D" id="1.20.58.340">
    <property type="entry name" value="Magnesium transport protein CorA, transmembrane region"/>
    <property type="match status" value="2"/>
</dbReference>
<comment type="subcellular location">
    <subcellularLocation>
        <location evidence="1">Cell membrane</location>
        <topology evidence="1">Multi-pass membrane protein</topology>
    </subcellularLocation>
</comment>
<evidence type="ECO:0000256" key="9">
    <source>
        <dbReference type="ARBA" id="ARBA00022989"/>
    </source>
</evidence>
<dbReference type="Pfam" id="PF01544">
    <property type="entry name" value="CorA"/>
    <property type="match status" value="1"/>
</dbReference>
<evidence type="ECO:0000313" key="15">
    <source>
        <dbReference type="Proteomes" id="UP000232693"/>
    </source>
</evidence>
<dbReference type="InterPro" id="IPR045863">
    <property type="entry name" value="CorA_TM1_TM2"/>
</dbReference>
<dbReference type="AlphaFoldDB" id="A0A2K9AQV2"/>
<keyword evidence="4" id="KW-1003">Cell membrane</keyword>
<reference evidence="14 15" key="1">
    <citation type="submission" date="2017-12" db="EMBL/GenBank/DDBJ databases">
        <title>Kangiella profundi FT102 completed genome.</title>
        <authorList>
            <person name="Xu J."/>
            <person name="Wang J."/>
            <person name="Lu Y."/>
        </authorList>
    </citation>
    <scope>NUCLEOTIDE SEQUENCE [LARGE SCALE GENOMIC DNA]</scope>
    <source>
        <strain evidence="14 15">FT102</strain>
    </source>
</reference>
<keyword evidence="11" id="KW-0472">Membrane</keyword>
<evidence type="ECO:0000256" key="5">
    <source>
        <dbReference type="ARBA" id="ARBA00022519"/>
    </source>
</evidence>
<evidence type="ECO:0000256" key="2">
    <source>
        <dbReference type="ARBA" id="ARBA00009765"/>
    </source>
</evidence>
<comment type="function">
    <text evidence="13">Mediates influx of magnesium ions. Alternates between open and closed states. Activated by low cytoplasmic Mg(2+) levels. Inactive when cytoplasmic Mg(2+) levels are high.</text>
</comment>
<comment type="catalytic activity">
    <reaction evidence="12">
        <text>Mg(2+)(in) = Mg(2+)(out)</text>
        <dbReference type="Rhea" id="RHEA:29827"/>
        <dbReference type="ChEBI" id="CHEBI:18420"/>
    </reaction>
</comment>
<keyword evidence="9" id="KW-1133">Transmembrane helix</keyword>
<dbReference type="RefSeq" id="WP_106646644.1">
    <property type="nucleotide sequence ID" value="NZ_BMGO01000001.1"/>
</dbReference>
<dbReference type="SUPFAM" id="SSF143865">
    <property type="entry name" value="CorA soluble domain-like"/>
    <property type="match status" value="1"/>
</dbReference>
<dbReference type="Gene3D" id="3.30.460.20">
    <property type="entry name" value="CorA soluble domain-like"/>
    <property type="match status" value="1"/>
</dbReference>
<dbReference type="PANTHER" id="PTHR46494">
    <property type="entry name" value="CORA FAMILY METAL ION TRANSPORTER (EUROFUNG)"/>
    <property type="match status" value="1"/>
</dbReference>
<dbReference type="GO" id="GO:0015087">
    <property type="term" value="F:cobalt ion transmembrane transporter activity"/>
    <property type="evidence" value="ECO:0007669"/>
    <property type="project" value="TreeGrafter"/>
</dbReference>
<dbReference type="OrthoDB" id="9803484at2"/>
<dbReference type="PANTHER" id="PTHR46494:SF3">
    <property type="entry name" value="ZINC TRANSPORT PROTEIN ZNTB"/>
    <property type="match status" value="1"/>
</dbReference>
<evidence type="ECO:0000256" key="11">
    <source>
        <dbReference type="ARBA" id="ARBA00023136"/>
    </source>
</evidence>
<protein>
    <submittedName>
        <fullName evidence="14">Zinc transporter ZntB</fullName>
    </submittedName>
</protein>
<accession>A0A2K9AQV2</accession>
<evidence type="ECO:0000256" key="3">
    <source>
        <dbReference type="ARBA" id="ARBA00022448"/>
    </source>
</evidence>
<keyword evidence="3" id="KW-0813">Transport</keyword>
<evidence type="ECO:0000256" key="6">
    <source>
        <dbReference type="ARBA" id="ARBA00022692"/>
    </source>
</evidence>
<evidence type="ECO:0000313" key="14">
    <source>
        <dbReference type="EMBL" id="AUD78793.1"/>
    </source>
</evidence>
<dbReference type="Proteomes" id="UP000232693">
    <property type="component" value="Chromosome"/>
</dbReference>
<evidence type="ECO:0000256" key="8">
    <source>
        <dbReference type="ARBA" id="ARBA00022842"/>
    </source>
</evidence>
<dbReference type="InterPro" id="IPR002523">
    <property type="entry name" value="MgTranspt_CorA/ZnTranspt_ZntB"/>
</dbReference>
<keyword evidence="10" id="KW-0406">Ion transport</keyword>
<keyword evidence="8" id="KW-0460">Magnesium</keyword>
<evidence type="ECO:0000256" key="7">
    <source>
        <dbReference type="ARBA" id="ARBA00022833"/>
    </source>
</evidence>
<dbReference type="GO" id="GO:0005886">
    <property type="term" value="C:plasma membrane"/>
    <property type="evidence" value="ECO:0007669"/>
    <property type="project" value="UniProtKB-SubCell"/>
</dbReference>
<dbReference type="GO" id="GO:0015095">
    <property type="term" value="F:magnesium ion transmembrane transporter activity"/>
    <property type="evidence" value="ECO:0007669"/>
    <property type="project" value="TreeGrafter"/>
</dbReference>
<dbReference type="CDD" id="cd12833">
    <property type="entry name" value="ZntB-like_1"/>
    <property type="match status" value="1"/>
</dbReference>